<accession>A0A5C7S8B7</accession>
<organism evidence="8 9">
    <name type="scientific">Thauera aminoaromatica</name>
    <dbReference type="NCBI Taxonomy" id="164330"/>
    <lineage>
        <taxon>Bacteria</taxon>
        <taxon>Pseudomonadati</taxon>
        <taxon>Pseudomonadota</taxon>
        <taxon>Betaproteobacteria</taxon>
        <taxon>Rhodocyclales</taxon>
        <taxon>Zoogloeaceae</taxon>
        <taxon>Thauera</taxon>
    </lineage>
</organism>
<keyword evidence="4 6" id="KW-1133">Transmembrane helix</keyword>
<feature type="transmembrane region" description="Helical" evidence="6">
    <location>
        <begin position="392"/>
        <end position="413"/>
    </location>
</feature>
<gene>
    <name evidence="8" type="ORF">E6Q80_20065</name>
</gene>
<keyword evidence="5 6" id="KW-0472">Membrane</keyword>
<feature type="transmembrane region" description="Helical" evidence="6">
    <location>
        <begin position="419"/>
        <end position="443"/>
    </location>
</feature>
<feature type="transmembrane region" description="Helical" evidence="6">
    <location>
        <begin position="301"/>
        <end position="331"/>
    </location>
</feature>
<feature type="transmembrane region" description="Helical" evidence="6">
    <location>
        <begin position="472"/>
        <end position="491"/>
    </location>
</feature>
<protein>
    <submittedName>
        <fullName evidence="8">FtsX-like permease family protein</fullName>
    </submittedName>
</protein>
<reference evidence="8 9" key="1">
    <citation type="submission" date="2018-09" db="EMBL/GenBank/DDBJ databases">
        <title>Metagenome Assembled Genomes from an Advanced Water Purification Facility.</title>
        <authorList>
            <person name="Stamps B.W."/>
            <person name="Spear J.R."/>
        </authorList>
    </citation>
    <scope>NUCLEOTIDE SEQUENCE [LARGE SCALE GENOMIC DNA]</scope>
    <source>
        <strain evidence="8">Bin_27_1</strain>
    </source>
</reference>
<dbReference type="PANTHER" id="PTHR30287">
    <property type="entry name" value="MEMBRANE COMPONENT OF PREDICTED ABC SUPERFAMILY METABOLITE UPTAKE TRANSPORTER"/>
    <property type="match status" value="1"/>
</dbReference>
<dbReference type="GO" id="GO:0005886">
    <property type="term" value="C:plasma membrane"/>
    <property type="evidence" value="ECO:0007669"/>
    <property type="project" value="UniProtKB-SubCell"/>
</dbReference>
<feature type="transmembrane region" description="Helical" evidence="6">
    <location>
        <begin position="801"/>
        <end position="822"/>
    </location>
</feature>
<dbReference type="RefSeq" id="WP_276661613.1">
    <property type="nucleotide sequence ID" value="NZ_SSFD01000340.1"/>
</dbReference>
<evidence type="ECO:0000256" key="4">
    <source>
        <dbReference type="ARBA" id="ARBA00022989"/>
    </source>
</evidence>
<feature type="transmembrane region" description="Helical" evidence="6">
    <location>
        <begin position="257"/>
        <end position="275"/>
    </location>
</feature>
<comment type="caution">
    <text evidence="8">The sequence shown here is derived from an EMBL/GenBank/DDBJ whole genome shotgun (WGS) entry which is preliminary data.</text>
</comment>
<feature type="transmembrane region" description="Helical" evidence="6">
    <location>
        <begin position="712"/>
        <end position="735"/>
    </location>
</feature>
<evidence type="ECO:0000256" key="6">
    <source>
        <dbReference type="SAM" id="Phobius"/>
    </source>
</evidence>
<dbReference type="EMBL" id="SSFD01000340">
    <property type="protein sequence ID" value="TXH79612.1"/>
    <property type="molecule type" value="Genomic_DNA"/>
</dbReference>
<feature type="transmembrane region" description="Helical" evidence="6">
    <location>
        <begin position="763"/>
        <end position="789"/>
    </location>
</feature>
<feature type="domain" description="ABC3 transporter permease C-terminal" evidence="7">
    <location>
        <begin position="718"/>
        <end position="832"/>
    </location>
</feature>
<keyword evidence="2" id="KW-1003">Cell membrane</keyword>
<feature type="domain" description="ABC3 transporter permease C-terminal" evidence="7">
    <location>
        <begin position="260"/>
        <end position="366"/>
    </location>
</feature>
<evidence type="ECO:0000313" key="8">
    <source>
        <dbReference type="EMBL" id="TXH79612.1"/>
    </source>
</evidence>
<evidence type="ECO:0000256" key="5">
    <source>
        <dbReference type="ARBA" id="ARBA00023136"/>
    </source>
</evidence>
<dbReference type="Proteomes" id="UP000321192">
    <property type="component" value="Unassembled WGS sequence"/>
</dbReference>
<evidence type="ECO:0000256" key="2">
    <source>
        <dbReference type="ARBA" id="ARBA00022475"/>
    </source>
</evidence>
<dbReference type="InterPro" id="IPR038766">
    <property type="entry name" value="Membrane_comp_ABC_pdt"/>
</dbReference>
<sequence>MMRTLRLALRMMLRDLRAGELHLLGLAIMIAVASLTSVGFLADRVGRALDREANQLLGGDLLLRADKPWPDAFIDEAHSRGLQTARTVLFTSMASTAEGAALGGVKVVEDGYPLRGTIRLAPGPNQADAPAGRAPEAGEVWLDERLFAELGVNTGDKVGLGELEFRVGAMVSFEADRGANFFSLLPRAIFNLKDLEATGLIAEGSRATWRLHVAGTPQAVEAYEKWARANLGRGQRVETVDNARPEVRAALDQAQRFLRLAALLAVILAAVAVGLSARRFMARHLDGCAVMRVLGARQAQVLGIVVGEFLLFGLAAALAGTALGWAVQWGLAGGLRELLATDLPAPSPLPLAHGLVVGMALLAGFVLPQLLRLGKVSTLRVLRREFEFAEPVSGAAWALGLAALLGLIFWIAADARLGAMVAAGFAVALGVFALAAWGVLRLAGRLKGQGSLRGGGWRYGIAALGRRMGSSVIQSAALGLGMTALLLLTLVRADLLDNWRRMAPPDAPNRFVINIQPDQRAGIAARFAAEGLPVPPIQPMIRGRMVAIEGKPVDPSAYEDERTRRLAEREFNLSYGAELPPGNVVEAGRWHGAAAQPQFSAQFSAQFSVEAGLAKTFGLAVGDRVTFEIGGRRVEAPITSVRKLDWDSMRVNFFFIASPGVLEDFPATLITSFHLPPARHDFTTKLVGEFPNLTVIDTAAVIAQVQSMTDKLIVIVQFVFGFAVLAGLVVLYAALQSTHDERDYELAMLRTLGARNRQVRQALFAEFLVLGGVAGVLAGVGASAIGWVLAEQVFRMPYVPALAPVLVGVVLGAAGVVAGGWLGTRALLSRPPLASLRALG</sequence>
<feature type="transmembrane region" description="Helical" evidence="6">
    <location>
        <begin position="351"/>
        <end position="371"/>
    </location>
</feature>
<keyword evidence="3 6" id="KW-0812">Transmembrane</keyword>
<dbReference type="Pfam" id="PF02687">
    <property type="entry name" value="FtsX"/>
    <property type="match status" value="2"/>
</dbReference>
<dbReference type="AlphaFoldDB" id="A0A5C7S8B7"/>
<name>A0A5C7S8B7_THASP</name>
<dbReference type="PANTHER" id="PTHR30287:SF1">
    <property type="entry name" value="INNER MEMBRANE PROTEIN"/>
    <property type="match status" value="1"/>
</dbReference>
<comment type="subcellular location">
    <subcellularLocation>
        <location evidence="1">Cell membrane</location>
        <topology evidence="1">Multi-pass membrane protein</topology>
    </subcellularLocation>
</comment>
<feature type="transmembrane region" description="Helical" evidence="6">
    <location>
        <begin position="21"/>
        <end position="42"/>
    </location>
</feature>
<dbReference type="InterPro" id="IPR003838">
    <property type="entry name" value="ABC3_permease_C"/>
</dbReference>
<evidence type="ECO:0000256" key="1">
    <source>
        <dbReference type="ARBA" id="ARBA00004651"/>
    </source>
</evidence>
<evidence type="ECO:0000256" key="3">
    <source>
        <dbReference type="ARBA" id="ARBA00022692"/>
    </source>
</evidence>
<evidence type="ECO:0000259" key="7">
    <source>
        <dbReference type="Pfam" id="PF02687"/>
    </source>
</evidence>
<proteinExistence type="predicted"/>
<evidence type="ECO:0000313" key="9">
    <source>
        <dbReference type="Proteomes" id="UP000321192"/>
    </source>
</evidence>